<dbReference type="EMBL" id="BDSA01000001">
    <property type="protein sequence ID" value="GBE58597.1"/>
    <property type="molecule type" value="Genomic_DNA"/>
</dbReference>
<dbReference type="AlphaFoldDB" id="A0A2H6K6H3"/>
<dbReference type="Proteomes" id="UP000236319">
    <property type="component" value="Unassembled WGS sequence"/>
</dbReference>
<dbReference type="RefSeq" id="XP_028864840.1">
    <property type="nucleotide sequence ID" value="XM_029009007.1"/>
</dbReference>
<comment type="caution">
    <text evidence="1">The sequence shown here is derived from an EMBL/GenBank/DDBJ whole genome shotgun (WGS) entry which is preliminary data.</text>
</comment>
<gene>
    <name evidence="1" type="ORF">BOVATA_000900</name>
</gene>
<evidence type="ECO:0000313" key="1">
    <source>
        <dbReference type="EMBL" id="GBE58597.1"/>
    </source>
</evidence>
<organism evidence="1 2">
    <name type="scientific">Babesia ovata</name>
    <dbReference type="NCBI Taxonomy" id="189622"/>
    <lineage>
        <taxon>Eukaryota</taxon>
        <taxon>Sar</taxon>
        <taxon>Alveolata</taxon>
        <taxon>Apicomplexa</taxon>
        <taxon>Aconoidasida</taxon>
        <taxon>Piroplasmida</taxon>
        <taxon>Babesiidae</taxon>
        <taxon>Babesia</taxon>
    </lineage>
</organism>
<dbReference type="VEuPathDB" id="PiroplasmaDB:BOVATA_000900"/>
<dbReference type="GeneID" id="39872367"/>
<keyword evidence="2" id="KW-1185">Reference proteome</keyword>
<proteinExistence type="predicted"/>
<evidence type="ECO:0000313" key="2">
    <source>
        <dbReference type="Proteomes" id="UP000236319"/>
    </source>
</evidence>
<keyword evidence="1" id="KW-0808">Transferase</keyword>
<protein>
    <submittedName>
        <fullName evidence="1">UDP-N-acetylglucosamine 1-carboxyvinyltransferase, putative</fullName>
    </submittedName>
</protein>
<dbReference type="GO" id="GO:0016740">
    <property type="term" value="F:transferase activity"/>
    <property type="evidence" value="ECO:0007669"/>
    <property type="project" value="UniProtKB-KW"/>
</dbReference>
<reference evidence="1 2" key="1">
    <citation type="journal article" date="2017" name="BMC Genomics">
        <title>Whole-genome assembly of Babesia ovata and comparative genomics between closely related pathogens.</title>
        <authorList>
            <person name="Yamagishi J."/>
            <person name="Asada M."/>
            <person name="Hakimi H."/>
            <person name="Tanaka T.Q."/>
            <person name="Sugimoto C."/>
            <person name="Kawazu S."/>
        </authorList>
    </citation>
    <scope>NUCLEOTIDE SEQUENCE [LARGE SCALE GENOMIC DNA]</scope>
    <source>
        <strain evidence="1 2">Miyake</strain>
    </source>
</reference>
<sequence length="162" mass="18493">MHPYNLFVDIVTHRPVELHEGGGQVRDILGILDFFELFDVHAFFALQPRHQPLEANVLVVFDFLRQCVQLSTHPAGEAPQRLLDGGEIMLTRVPCELGDAGVKLLLDVRCEIFNRLLTPPVCFIEEIRGVIYCLMHRADEQHVEIIMDALQVYVNFIVADFL</sequence>
<accession>A0A2H6K6H3</accession>
<name>A0A2H6K6H3_9APIC</name>